<dbReference type="Gene3D" id="2.20.25.100">
    <property type="entry name" value="Zn-binding ribosomal proteins"/>
    <property type="match status" value="1"/>
</dbReference>
<dbReference type="NCBIfam" id="NF001629">
    <property type="entry name" value="PRK00415.1"/>
    <property type="match status" value="1"/>
</dbReference>
<evidence type="ECO:0000256" key="8">
    <source>
        <dbReference type="HAMAP-Rule" id="MF_00371"/>
    </source>
</evidence>
<dbReference type="PATRIC" id="fig|172049.5.peg.336"/>
<evidence type="ECO:0000256" key="2">
    <source>
        <dbReference type="ARBA" id="ARBA00011458"/>
    </source>
</evidence>
<feature type="zinc finger region" description="C4-type" evidence="8">
    <location>
        <begin position="20"/>
        <end position="42"/>
    </location>
</feature>
<evidence type="ECO:0000313" key="10">
    <source>
        <dbReference type="EMBL" id="KUK17294.1"/>
    </source>
</evidence>
<comment type="subunit">
    <text evidence="2 8">Part of the 30S ribosomal subunit.</text>
</comment>
<dbReference type="InterPro" id="IPR000592">
    <property type="entry name" value="Ribosomal_eS27"/>
</dbReference>
<keyword evidence="7 8" id="KW-0687">Ribonucleoprotein</keyword>
<comment type="caution">
    <text evidence="10">The sequence shown here is derived from an EMBL/GenBank/DDBJ whole genome shotgun (WGS) entry which is preliminary data.</text>
</comment>
<feature type="binding site" evidence="8">
    <location>
        <position position="20"/>
    </location>
    <ligand>
        <name>Zn(2+)</name>
        <dbReference type="ChEBI" id="CHEBI:29105"/>
    </ligand>
</feature>
<proteinExistence type="inferred from homology"/>
<evidence type="ECO:0000256" key="5">
    <source>
        <dbReference type="ARBA" id="ARBA00022833"/>
    </source>
</evidence>
<evidence type="ECO:0000256" key="1">
    <source>
        <dbReference type="ARBA" id="ARBA00010919"/>
    </source>
</evidence>
<evidence type="ECO:0000256" key="4">
    <source>
        <dbReference type="ARBA" id="ARBA00022771"/>
    </source>
</evidence>
<dbReference type="GO" id="GO:1990904">
    <property type="term" value="C:ribonucleoprotein complex"/>
    <property type="evidence" value="ECO:0007669"/>
    <property type="project" value="UniProtKB-KW"/>
</dbReference>
<keyword evidence="6 8" id="KW-0689">Ribosomal protein</keyword>
<dbReference type="GO" id="GO:0006412">
    <property type="term" value="P:translation"/>
    <property type="evidence" value="ECO:0007669"/>
    <property type="project" value="UniProtKB-UniRule"/>
</dbReference>
<protein>
    <recommendedName>
        <fullName evidence="8">Small ribosomal subunit protein eS27</fullName>
    </recommendedName>
</protein>
<dbReference type="SUPFAM" id="SSF57829">
    <property type="entry name" value="Zn-binding ribosomal proteins"/>
    <property type="match status" value="1"/>
</dbReference>
<dbReference type="AlphaFoldDB" id="A0A101EKZ1"/>
<feature type="binding site" evidence="8">
    <location>
        <position position="39"/>
    </location>
    <ligand>
        <name>Zn(2+)</name>
        <dbReference type="ChEBI" id="CHEBI:29105"/>
    </ligand>
</feature>
<dbReference type="OMA" id="DCENEQV"/>
<dbReference type="HAMAP" id="MF_00371">
    <property type="entry name" value="Ribosomal_eS27"/>
    <property type="match status" value="1"/>
</dbReference>
<dbReference type="Proteomes" id="UP000053911">
    <property type="component" value="Unassembled WGS sequence"/>
</dbReference>
<reference evidence="11" key="1">
    <citation type="journal article" date="2015" name="MBio">
        <title>Genome-Resolved Metagenomic Analysis Reveals Roles for Candidate Phyla and Other Microbial Community Members in Biogeochemical Transformations in Oil Reservoirs.</title>
        <authorList>
            <person name="Hu P."/>
            <person name="Tom L."/>
            <person name="Singh A."/>
            <person name="Thomas B.C."/>
            <person name="Baker B.J."/>
            <person name="Piceno Y.M."/>
            <person name="Andersen G.L."/>
            <person name="Banfield J.F."/>
        </authorList>
    </citation>
    <scope>NUCLEOTIDE SEQUENCE [LARGE SCALE GENOMIC DNA]</scope>
</reference>
<accession>A0A101EKZ1</accession>
<evidence type="ECO:0000256" key="3">
    <source>
        <dbReference type="ARBA" id="ARBA00022723"/>
    </source>
</evidence>
<dbReference type="GO" id="GO:0003735">
    <property type="term" value="F:structural constituent of ribosome"/>
    <property type="evidence" value="ECO:0007669"/>
    <property type="project" value="InterPro"/>
</dbReference>
<dbReference type="PROSITE" id="PS01168">
    <property type="entry name" value="RIBOSOMAL_S27E"/>
    <property type="match status" value="1"/>
</dbReference>
<dbReference type="GO" id="GO:0005840">
    <property type="term" value="C:ribosome"/>
    <property type="evidence" value="ECO:0007669"/>
    <property type="project" value="UniProtKB-KW"/>
</dbReference>
<dbReference type="InterPro" id="IPR011332">
    <property type="entry name" value="Ribosomal_zn-bd"/>
</dbReference>
<gene>
    <name evidence="8" type="primary">rps27e</name>
    <name evidence="10" type="ORF">XD54_1402</name>
</gene>
<name>A0A101EKZ1_9EURY</name>
<dbReference type="Pfam" id="PF01667">
    <property type="entry name" value="Ribosomal_S27e"/>
    <property type="match status" value="1"/>
</dbReference>
<evidence type="ECO:0000256" key="7">
    <source>
        <dbReference type="ARBA" id="ARBA00023274"/>
    </source>
</evidence>
<dbReference type="EMBL" id="LGFD01000028">
    <property type="protein sequence ID" value="KUK17294.1"/>
    <property type="molecule type" value="Genomic_DNA"/>
</dbReference>
<comment type="cofactor">
    <cofactor evidence="8 9">
        <name>Zn(2+)</name>
        <dbReference type="ChEBI" id="CHEBI:29105"/>
    </cofactor>
    <text evidence="8 9">Binds 1 zinc ion per subunit.</text>
</comment>
<keyword evidence="3 8" id="KW-0479">Metal-binding</keyword>
<organism evidence="10 11">
    <name type="scientific">Thermococcus sibiricus</name>
    <dbReference type="NCBI Taxonomy" id="172049"/>
    <lineage>
        <taxon>Archaea</taxon>
        <taxon>Methanobacteriati</taxon>
        <taxon>Methanobacteriota</taxon>
        <taxon>Thermococci</taxon>
        <taxon>Thermococcales</taxon>
        <taxon>Thermococcaceae</taxon>
        <taxon>Thermococcus</taxon>
    </lineage>
</organism>
<comment type="similarity">
    <text evidence="1 8 9">Belongs to the eukaryotic ribosomal protein eS27 family.</text>
</comment>
<keyword evidence="5 8" id="KW-0862">Zinc</keyword>
<evidence type="ECO:0000256" key="9">
    <source>
        <dbReference type="RuleBase" id="RU000671"/>
    </source>
</evidence>
<evidence type="ECO:0000256" key="6">
    <source>
        <dbReference type="ARBA" id="ARBA00022980"/>
    </source>
</evidence>
<dbReference type="FunFam" id="2.20.25.100:FF:000002">
    <property type="entry name" value="30S ribosomal protein S27e"/>
    <property type="match status" value="1"/>
</dbReference>
<feature type="binding site" evidence="8">
    <location>
        <position position="42"/>
    </location>
    <ligand>
        <name>Zn(2+)</name>
        <dbReference type="ChEBI" id="CHEBI:29105"/>
    </ligand>
</feature>
<sequence>MTMPKDLISMPKSKFLRVKCIDCGNEQIVFSNPATKVRCLVCGSTLVEPAGGRGIIKAKVLEVLE</sequence>
<feature type="binding site" evidence="8">
    <location>
        <position position="23"/>
    </location>
    <ligand>
        <name>Zn(2+)</name>
        <dbReference type="ChEBI" id="CHEBI:29105"/>
    </ligand>
</feature>
<evidence type="ECO:0000313" key="11">
    <source>
        <dbReference type="Proteomes" id="UP000053911"/>
    </source>
</evidence>
<dbReference type="InterPro" id="IPR023407">
    <property type="entry name" value="Ribosomal_eS27_Zn-bd_dom_sf"/>
</dbReference>
<dbReference type="GO" id="GO:0008270">
    <property type="term" value="F:zinc ion binding"/>
    <property type="evidence" value="ECO:0007669"/>
    <property type="project" value="UniProtKB-UniRule"/>
</dbReference>
<keyword evidence="4 8" id="KW-0863">Zinc-finger</keyword>